<dbReference type="EMBL" id="JAAIUW010000001">
    <property type="protein sequence ID" value="KAF7845562.1"/>
    <property type="molecule type" value="Genomic_DNA"/>
</dbReference>
<evidence type="ECO:0000256" key="12">
    <source>
        <dbReference type="ARBA" id="ARBA00038020"/>
    </source>
</evidence>
<reference evidence="16" key="1">
    <citation type="submission" date="2020-09" db="EMBL/GenBank/DDBJ databases">
        <title>Genome-Enabled Discovery of Anthraquinone Biosynthesis in Senna tora.</title>
        <authorList>
            <person name="Kang S.-H."/>
            <person name="Pandey R.P."/>
            <person name="Lee C.-M."/>
            <person name="Sim J.-S."/>
            <person name="Jeong J.-T."/>
            <person name="Choi B.-S."/>
            <person name="Jung M."/>
            <person name="Ginzburg D."/>
            <person name="Zhao K."/>
            <person name="Won S.Y."/>
            <person name="Oh T.-J."/>
            <person name="Yu Y."/>
            <person name="Kim N.-H."/>
            <person name="Lee O.R."/>
            <person name="Lee T.-H."/>
            <person name="Bashyal P."/>
            <person name="Kim T.-S."/>
            <person name="Lee W.-H."/>
            <person name="Kawkins C."/>
            <person name="Kim C.-K."/>
            <person name="Kim J.S."/>
            <person name="Ahn B.O."/>
            <person name="Rhee S.Y."/>
            <person name="Sohng J.K."/>
        </authorList>
    </citation>
    <scope>NUCLEOTIDE SEQUENCE</scope>
    <source>
        <tissue evidence="16">Leaf</tissue>
    </source>
</reference>
<feature type="region of interest" description="Disordered" evidence="13">
    <location>
        <begin position="441"/>
        <end position="464"/>
    </location>
</feature>
<evidence type="ECO:0000256" key="1">
    <source>
        <dbReference type="ARBA" id="ARBA00003534"/>
    </source>
</evidence>
<keyword evidence="9" id="KW-0333">Golgi apparatus</keyword>
<feature type="signal peptide" evidence="14">
    <location>
        <begin position="1"/>
        <end position="30"/>
    </location>
</feature>
<keyword evidence="7" id="KW-0964">Secreted</keyword>
<dbReference type="InterPro" id="IPR036865">
    <property type="entry name" value="CRAL-TRIO_dom_sf"/>
</dbReference>
<evidence type="ECO:0000256" key="5">
    <source>
        <dbReference type="ARBA" id="ARBA00005784"/>
    </source>
</evidence>
<dbReference type="GO" id="GO:0005886">
    <property type="term" value="C:plasma membrane"/>
    <property type="evidence" value="ECO:0007669"/>
    <property type="project" value="UniProtKB-SubCell"/>
</dbReference>
<gene>
    <name evidence="16" type="ORF">G2W53_002467</name>
</gene>
<feature type="region of interest" description="Disordered" evidence="13">
    <location>
        <begin position="767"/>
        <end position="794"/>
    </location>
</feature>
<dbReference type="InterPro" id="IPR051026">
    <property type="entry name" value="PI/PC_transfer"/>
</dbReference>
<protein>
    <submittedName>
        <fullName evidence="16">Phosphatidylinositol/phosphatidylcholine transfer protein SFH9 isoform X1</fullName>
    </submittedName>
</protein>
<accession>A0A834XI43</accession>
<evidence type="ECO:0000256" key="4">
    <source>
        <dbReference type="ARBA" id="ARBA00004395"/>
    </source>
</evidence>
<organism evidence="16 17">
    <name type="scientific">Senna tora</name>
    <dbReference type="NCBI Taxonomy" id="362788"/>
    <lineage>
        <taxon>Eukaryota</taxon>
        <taxon>Viridiplantae</taxon>
        <taxon>Streptophyta</taxon>
        <taxon>Embryophyta</taxon>
        <taxon>Tracheophyta</taxon>
        <taxon>Spermatophyta</taxon>
        <taxon>Magnoliopsida</taxon>
        <taxon>eudicotyledons</taxon>
        <taxon>Gunneridae</taxon>
        <taxon>Pentapetalae</taxon>
        <taxon>rosids</taxon>
        <taxon>fabids</taxon>
        <taxon>Fabales</taxon>
        <taxon>Fabaceae</taxon>
        <taxon>Caesalpinioideae</taxon>
        <taxon>Cassia clade</taxon>
        <taxon>Senna</taxon>
    </lineage>
</organism>
<evidence type="ECO:0000256" key="10">
    <source>
        <dbReference type="ARBA" id="ARBA00023054"/>
    </source>
</evidence>
<dbReference type="GO" id="GO:0071555">
    <property type="term" value="P:cell wall organization"/>
    <property type="evidence" value="ECO:0007669"/>
    <property type="project" value="UniProtKB-KW"/>
</dbReference>
<comment type="similarity">
    <text evidence="5">Belongs to the pectinacetylesterase family.</text>
</comment>
<evidence type="ECO:0000256" key="14">
    <source>
        <dbReference type="SAM" id="SignalP"/>
    </source>
</evidence>
<dbReference type="InterPro" id="IPR001251">
    <property type="entry name" value="CRAL-TRIO_dom"/>
</dbReference>
<feature type="compositionally biased region" description="Low complexity" evidence="13">
    <location>
        <begin position="767"/>
        <end position="784"/>
    </location>
</feature>
<evidence type="ECO:0000256" key="11">
    <source>
        <dbReference type="ARBA" id="ARBA00023316"/>
    </source>
</evidence>
<feature type="chain" id="PRO_5032677106" evidence="14">
    <location>
        <begin position="31"/>
        <end position="1006"/>
    </location>
</feature>
<comment type="function">
    <text evidence="1">Hydrolyzes acetyl esters in homogalacturonan regions of pectin. In type I primary cell wall, galacturonic acid residues of pectin can be acetylated at the O-2 and O-3 positions. Decreasing the degree of acetylation of pectin gels in vitro alters their physical properties.</text>
</comment>
<dbReference type="Pfam" id="PF03283">
    <property type="entry name" value="PAE"/>
    <property type="match status" value="1"/>
</dbReference>
<evidence type="ECO:0000256" key="6">
    <source>
        <dbReference type="ARBA" id="ARBA00022448"/>
    </source>
</evidence>
<comment type="subcellular location">
    <subcellularLocation>
        <location evidence="3">Cell membrane</location>
        <topology evidence="3">Peripheral membrane protein</topology>
    </subcellularLocation>
    <subcellularLocation>
        <location evidence="4">Golgi apparatus membrane</location>
        <topology evidence="4">Peripheral membrane protein</topology>
    </subcellularLocation>
    <subcellularLocation>
        <location evidence="2">Secreted</location>
        <location evidence="2">Cell wall</location>
    </subcellularLocation>
</comment>
<dbReference type="AlphaFoldDB" id="A0A834XI43"/>
<evidence type="ECO:0000313" key="16">
    <source>
        <dbReference type="EMBL" id="KAF7845562.1"/>
    </source>
</evidence>
<dbReference type="PANTHER" id="PTHR45657">
    <property type="entry name" value="CRAL-TRIO DOMAIN-CONTAINING PROTEIN YKL091C-RELATED"/>
    <property type="match status" value="1"/>
</dbReference>
<dbReference type="SUPFAM" id="SSF52087">
    <property type="entry name" value="CRAL/TRIO domain"/>
    <property type="match status" value="1"/>
</dbReference>
<evidence type="ECO:0000256" key="2">
    <source>
        <dbReference type="ARBA" id="ARBA00004191"/>
    </source>
</evidence>
<evidence type="ECO:0000256" key="9">
    <source>
        <dbReference type="ARBA" id="ARBA00023034"/>
    </source>
</evidence>
<dbReference type="InterPro" id="IPR004963">
    <property type="entry name" value="PAE/NOTUM"/>
</dbReference>
<comment type="similarity">
    <text evidence="12">Belongs to the SFH family.</text>
</comment>
<feature type="domain" description="CRAL-TRIO" evidence="15">
    <location>
        <begin position="567"/>
        <end position="741"/>
    </location>
</feature>
<dbReference type="FunFam" id="3.40.525.10:FF:000011">
    <property type="entry name" value="SEC14 cytosolic factor"/>
    <property type="match status" value="1"/>
</dbReference>
<evidence type="ECO:0000259" key="15">
    <source>
        <dbReference type="PROSITE" id="PS50191"/>
    </source>
</evidence>
<keyword evidence="7" id="KW-0134">Cell wall</keyword>
<dbReference type="PANTHER" id="PTHR45657:SF43">
    <property type="entry name" value="PHOSPHATIDYLINOSITOL_PHOSPHATIDYLCHOLINE TRANSFER PROTEIN SFH9"/>
    <property type="match status" value="1"/>
</dbReference>
<evidence type="ECO:0000256" key="3">
    <source>
        <dbReference type="ARBA" id="ARBA00004202"/>
    </source>
</evidence>
<keyword evidence="17" id="KW-1185">Reference proteome</keyword>
<dbReference type="GO" id="GO:0015031">
    <property type="term" value="P:protein transport"/>
    <property type="evidence" value="ECO:0007669"/>
    <property type="project" value="UniProtKB-KW"/>
</dbReference>
<dbReference type="Pfam" id="PF03765">
    <property type="entry name" value="CRAL_TRIO_N"/>
    <property type="match status" value="1"/>
</dbReference>
<evidence type="ECO:0000313" key="17">
    <source>
        <dbReference type="Proteomes" id="UP000634136"/>
    </source>
</evidence>
<dbReference type="Proteomes" id="UP000634136">
    <property type="component" value="Unassembled WGS sequence"/>
</dbReference>
<keyword evidence="14" id="KW-0732">Signal</keyword>
<name>A0A834XI43_9FABA</name>
<keyword evidence="8" id="KW-0653">Protein transport</keyword>
<dbReference type="PROSITE" id="PS50191">
    <property type="entry name" value="CRAL_TRIO"/>
    <property type="match status" value="1"/>
</dbReference>
<dbReference type="InterPro" id="IPR011074">
    <property type="entry name" value="CRAL/TRIO_N_dom"/>
</dbReference>
<proteinExistence type="inferred from homology"/>
<comment type="caution">
    <text evidence="16">The sequence shown here is derived from an EMBL/GenBank/DDBJ whole genome shotgun (WGS) entry which is preliminary data.</text>
</comment>
<dbReference type="InterPro" id="IPR036273">
    <property type="entry name" value="CRAL/TRIO_N_dom_sf"/>
</dbReference>
<evidence type="ECO:0000256" key="13">
    <source>
        <dbReference type="SAM" id="MobiDB-lite"/>
    </source>
</evidence>
<dbReference type="OrthoDB" id="1434354at2759"/>
<keyword evidence="10" id="KW-0175">Coiled coil</keyword>
<dbReference type="Gene3D" id="1.10.8.20">
    <property type="entry name" value="N-terminal domain of phosphatidylinositol transfer protein sec14p"/>
    <property type="match status" value="1"/>
</dbReference>
<keyword evidence="6" id="KW-0813">Transport</keyword>
<dbReference type="Gene3D" id="3.40.525.10">
    <property type="entry name" value="CRAL-TRIO lipid binding domain"/>
    <property type="match status" value="1"/>
</dbReference>
<dbReference type="Pfam" id="PF00650">
    <property type="entry name" value="CRAL_TRIO"/>
    <property type="match status" value="1"/>
</dbReference>
<dbReference type="SMART" id="SM01100">
    <property type="entry name" value="CRAL_TRIO_N"/>
    <property type="match status" value="1"/>
</dbReference>
<evidence type="ECO:0000256" key="7">
    <source>
        <dbReference type="ARBA" id="ARBA00022512"/>
    </source>
</evidence>
<evidence type="ECO:0000256" key="8">
    <source>
        <dbReference type="ARBA" id="ARBA00022927"/>
    </source>
</evidence>
<dbReference type="GO" id="GO:0016787">
    <property type="term" value="F:hydrolase activity"/>
    <property type="evidence" value="ECO:0007669"/>
    <property type="project" value="InterPro"/>
</dbReference>
<dbReference type="SMART" id="SM00516">
    <property type="entry name" value="SEC14"/>
    <property type="match status" value="1"/>
</dbReference>
<dbReference type="GO" id="GO:0000139">
    <property type="term" value="C:Golgi membrane"/>
    <property type="evidence" value="ECO:0007669"/>
    <property type="project" value="UniProtKB-SubCell"/>
</dbReference>
<dbReference type="CDD" id="cd00170">
    <property type="entry name" value="SEC14"/>
    <property type="match status" value="1"/>
</dbReference>
<feature type="compositionally biased region" description="Basic residues" evidence="13">
    <location>
        <begin position="454"/>
        <end position="464"/>
    </location>
</feature>
<keyword evidence="11" id="KW-0961">Cell wall biogenesis/degradation</keyword>
<dbReference type="SUPFAM" id="SSF46938">
    <property type="entry name" value="CRAL/TRIO N-terminal domain"/>
    <property type="match status" value="1"/>
</dbReference>
<sequence length="1006" mass="113887">MCKTSKKSGGMKVWWVFGVLGLVIIKLVEGFEDANVTAMHYVKRRGFNNRPLMVGLTLINGAAAKGAVCLDGSLPAYHLHRGYGSGSNSWLIQLEGGGWCGNIRTCSYSRRTRHGSSTHMEKQIPFIGILSNKAEENPDFYNWNRVKLRYCDGASFSGDSQNKAAGLYFRGQRIWLAAMEDLMSKGMRYANQALLSGCSAGGVASILHCDEFRELFPATTRVKCLSDAGLFLDSVDVSGSRTLRNMFRSIVSLHCFFPQYLISSVRTPLFLLNAAYDTWQIQASIAPPSADRRWNWFECRKNYLSCSASQINYLQGFRSQMLNAVRGFSRSRKNGLFINSCFAHCQTERQDTWFAYNSPHIGSRGIAESVGNWFFDRVQIQAIGCAYPYSDTPTNKEKRHFNLKPTLIPINLLFSQVEIICFWNTMPEEKLLHRQDEKGRCFEPETSEDEGQKSRARSLRRKATNHSTRLSYGLRNRNRRVVDYRFASIFIEDVRDANEEESVNSFRKALLAKDLLPAALDDYHTMLRFLKARKFDIDKTVIMWVDMLCWRKENGVDSILQDFTYDEYEEVQRYYPHGYHGVDKEGRPVYIERLGKVEPSKLMHATTVDRFLKYHVQGFEKSFKEKFPACSIAAKRHISSTTTILDVVGVNWVSFSKVARDLFMRIQKVDGDNYPETLHQMFIVNAGSGFKMVWSTAKGFLDPKTAAKIHVLGNKFQSKLLEVIDSSQLPDFLGGSCSCKNEGGCLRSDKGPWNNPDIMKLIHAGETTKQIQSSSSKISQTGSESDARPSPSACMQSIRSIEKKRLRNHAPICSLVEPVNSVREVEDINSLNGSNNTNLRRRLKLIPYITSIVVQIILKALACIYEVFTGLGKYFVLQSARSPPGSNQNTHPTESKYQESFISQSLKDPLLQRLQNLEATVTDIGRKPTGIPPEKEIILHESLNRIRSIEYDLQKTKKALLATASKQVELAESLESLKDTKFDVSCFRDPISCAFPVLSDVEYARS</sequence>